<dbReference type="Proteomes" id="UP000499080">
    <property type="component" value="Unassembled WGS sequence"/>
</dbReference>
<name>A0A4Y2P2G2_ARAVE</name>
<gene>
    <name evidence="1" type="ORF">AVEN_274697_1</name>
</gene>
<reference evidence="1 2" key="1">
    <citation type="journal article" date="2019" name="Sci. Rep.">
        <title>Orb-weaving spider Araneus ventricosus genome elucidates the spidroin gene catalogue.</title>
        <authorList>
            <person name="Kono N."/>
            <person name="Nakamura H."/>
            <person name="Ohtoshi R."/>
            <person name="Moran D.A.P."/>
            <person name="Shinohara A."/>
            <person name="Yoshida Y."/>
            <person name="Fujiwara M."/>
            <person name="Mori M."/>
            <person name="Tomita M."/>
            <person name="Arakawa K."/>
        </authorList>
    </citation>
    <scope>NUCLEOTIDE SEQUENCE [LARGE SCALE GENOMIC DNA]</scope>
</reference>
<organism evidence="1 2">
    <name type="scientific">Araneus ventricosus</name>
    <name type="common">Orbweaver spider</name>
    <name type="synonym">Epeira ventricosa</name>
    <dbReference type="NCBI Taxonomy" id="182803"/>
    <lineage>
        <taxon>Eukaryota</taxon>
        <taxon>Metazoa</taxon>
        <taxon>Ecdysozoa</taxon>
        <taxon>Arthropoda</taxon>
        <taxon>Chelicerata</taxon>
        <taxon>Arachnida</taxon>
        <taxon>Araneae</taxon>
        <taxon>Araneomorphae</taxon>
        <taxon>Entelegynae</taxon>
        <taxon>Araneoidea</taxon>
        <taxon>Araneidae</taxon>
        <taxon>Araneus</taxon>
    </lineage>
</organism>
<dbReference type="AlphaFoldDB" id="A0A4Y2P2G2"/>
<dbReference type="EMBL" id="BGPR01010144">
    <property type="protein sequence ID" value="GBN44497.1"/>
    <property type="molecule type" value="Genomic_DNA"/>
</dbReference>
<feature type="non-terminal residue" evidence="1">
    <location>
        <position position="1"/>
    </location>
</feature>
<keyword evidence="2" id="KW-1185">Reference proteome</keyword>
<evidence type="ECO:0000313" key="1">
    <source>
        <dbReference type="EMBL" id="GBN44497.1"/>
    </source>
</evidence>
<protein>
    <submittedName>
        <fullName evidence="1">Uncharacterized protein</fullName>
    </submittedName>
</protein>
<evidence type="ECO:0000313" key="2">
    <source>
        <dbReference type="Proteomes" id="UP000499080"/>
    </source>
</evidence>
<proteinExistence type="predicted"/>
<accession>A0A4Y2P2G2</accession>
<sequence length="42" mass="4716">GNAKRKELAKLLTFCDELRSSIEKHGVAIKDRKGASTWCLKL</sequence>
<comment type="caution">
    <text evidence="1">The sequence shown here is derived from an EMBL/GenBank/DDBJ whole genome shotgun (WGS) entry which is preliminary data.</text>
</comment>